<dbReference type="PRINTS" id="PR00655">
    <property type="entry name" value="AUXINBINDNGP"/>
</dbReference>
<evidence type="ECO:0000256" key="5">
    <source>
        <dbReference type="ARBA" id="ARBA00022833"/>
    </source>
</evidence>
<dbReference type="GO" id="GO:0009826">
    <property type="term" value="P:unidimensional cell growth"/>
    <property type="evidence" value="ECO:0007669"/>
    <property type="project" value="TreeGrafter"/>
</dbReference>
<dbReference type="AlphaFoldDB" id="A2SII0"/>
<dbReference type="SUPFAM" id="SSF51182">
    <property type="entry name" value="RmlC-like cupins"/>
    <property type="match status" value="1"/>
</dbReference>
<dbReference type="InterPro" id="IPR011051">
    <property type="entry name" value="RmlC_Cupin_sf"/>
</dbReference>
<dbReference type="RefSeq" id="WP_011830002.1">
    <property type="nucleotide sequence ID" value="NC_008825.1"/>
</dbReference>
<keyword evidence="4" id="KW-0256">Endoplasmic reticulum</keyword>
<dbReference type="Pfam" id="PF07883">
    <property type="entry name" value="Cupin_2"/>
    <property type="match status" value="1"/>
</dbReference>
<protein>
    <recommendedName>
        <fullName evidence="9">Cupin type-2 domain-containing protein</fullName>
    </recommendedName>
</protein>
<dbReference type="InterPro" id="IPR000526">
    <property type="entry name" value="Auxin-bd"/>
</dbReference>
<keyword evidence="3" id="KW-0732">Signal</keyword>
<keyword evidence="2" id="KW-0479">Metal-binding</keyword>
<dbReference type="Gene3D" id="2.60.120.10">
    <property type="entry name" value="Jelly Rolls"/>
    <property type="match status" value="1"/>
</dbReference>
<evidence type="ECO:0000313" key="10">
    <source>
        <dbReference type="EMBL" id="ABM95369.1"/>
    </source>
</evidence>
<evidence type="ECO:0000256" key="2">
    <source>
        <dbReference type="ARBA" id="ARBA00022723"/>
    </source>
</evidence>
<keyword evidence="6" id="KW-0675">Receptor</keyword>
<keyword evidence="8" id="KW-0927">Auxin signaling pathway</keyword>
<evidence type="ECO:0000256" key="4">
    <source>
        <dbReference type="ARBA" id="ARBA00022824"/>
    </source>
</evidence>
<evidence type="ECO:0000259" key="9">
    <source>
        <dbReference type="Pfam" id="PF07883"/>
    </source>
</evidence>
<evidence type="ECO:0000313" key="11">
    <source>
        <dbReference type="Proteomes" id="UP000000366"/>
    </source>
</evidence>
<keyword evidence="11" id="KW-1185">Reference proteome</keyword>
<dbReference type="GO" id="GO:0009734">
    <property type="term" value="P:auxin-activated signaling pathway"/>
    <property type="evidence" value="ECO:0007669"/>
    <property type="project" value="UniProtKB-KW"/>
</dbReference>
<dbReference type="InterPro" id="IPR013096">
    <property type="entry name" value="Cupin_2"/>
</dbReference>
<dbReference type="HOGENOM" id="CLU_092214_2_0_4"/>
<evidence type="ECO:0000256" key="7">
    <source>
        <dbReference type="ARBA" id="ARBA00023180"/>
    </source>
</evidence>
<evidence type="ECO:0000256" key="8">
    <source>
        <dbReference type="ARBA" id="ARBA00023294"/>
    </source>
</evidence>
<dbReference type="Proteomes" id="UP000000366">
    <property type="component" value="Chromosome"/>
</dbReference>
<dbReference type="GO" id="GO:0045793">
    <property type="term" value="P:positive regulation of cell size"/>
    <property type="evidence" value="ECO:0007669"/>
    <property type="project" value="TreeGrafter"/>
</dbReference>
<proteinExistence type="predicted"/>
<evidence type="ECO:0000256" key="6">
    <source>
        <dbReference type="ARBA" id="ARBA00023170"/>
    </source>
</evidence>
<dbReference type="GO" id="GO:0032877">
    <property type="term" value="P:positive regulation of DNA endoreduplication"/>
    <property type="evidence" value="ECO:0007669"/>
    <property type="project" value="TreeGrafter"/>
</dbReference>
<dbReference type="STRING" id="420662.Mpe_A2414"/>
<dbReference type="PANTHER" id="PTHR37236:SF1">
    <property type="entry name" value="AUXIN-BINDING PROTEIN 1"/>
    <property type="match status" value="1"/>
</dbReference>
<evidence type="ECO:0000256" key="3">
    <source>
        <dbReference type="ARBA" id="ARBA00022729"/>
    </source>
</evidence>
<keyword evidence="5" id="KW-0862">Zinc</keyword>
<dbReference type="InterPro" id="IPR014710">
    <property type="entry name" value="RmlC-like_jellyroll"/>
</dbReference>
<keyword evidence="7" id="KW-0325">Glycoprotein</keyword>
<dbReference type="KEGG" id="mpt:Mpe_A2414"/>
<dbReference type="GO" id="GO:0051781">
    <property type="term" value="P:positive regulation of cell division"/>
    <property type="evidence" value="ECO:0007669"/>
    <property type="project" value="TreeGrafter"/>
</dbReference>
<organism evidence="10 11">
    <name type="scientific">Methylibium petroleiphilum (strain ATCC BAA-1232 / LMG 22953 / PM1)</name>
    <dbReference type="NCBI Taxonomy" id="420662"/>
    <lineage>
        <taxon>Bacteria</taxon>
        <taxon>Pseudomonadati</taxon>
        <taxon>Pseudomonadota</taxon>
        <taxon>Betaproteobacteria</taxon>
        <taxon>Burkholderiales</taxon>
        <taxon>Sphaerotilaceae</taxon>
        <taxon>Methylibium</taxon>
    </lineage>
</organism>
<dbReference type="PANTHER" id="PTHR37236">
    <property type="entry name" value="AUXIN-BINDING PROTEIN 1"/>
    <property type="match status" value="1"/>
</dbReference>
<accession>A2SII0</accession>
<comment type="subcellular location">
    <subcellularLocation>
        <location evidence="1">Endoplasmic reticulum lumen</location>
    </subcellularLocation>
</comment>
<gene>
    <name evidence="10" type="ordered locus">Mpe_A2414</name>
</gene>
<dbReference type="GO" id="GO:0010011">
    <property type="term" value="F:auxin binding"/>
    <property type="evidence" value="ECO:0007669"/>
    <property type="project" value="InterPro"/>
</dbReference>
<sequence length="155" mass="16321">MYAVVSHPALLPELLPGIRHRTLAGPDDGLSSLEVWSQSIAGHGATPPHRHDCEEVVLVLAGRGLLAMNGTDLPFQAGDTLIIPRGVVHQILNDGEHELRLFVALGMAPVRAEFPDGTPIALPWQQPTATAAACVQPPVRAAAARASVSDARSPN</sequence>
<evidence type="ECO:0000256" key="1">
    <source>
        <dbReference type="ARBA" id="ARBA00004319"/>
    </source>
</evidence>
<reference evidence="10 11" key="1">
    <citation type="journal article" date="2007" name="J. Bacteriol.">
        <title>Whole-genome analysis of the methyl tert-butyl ether-degrading beta-proteobacterium Methylibium petroleiphilum PM1.</title>
        <authorList>
            <person name="Kane S.R."/>
            <person name="Chakicherla A.Y."/>
            <person name="Chain P.S.G."/>
            <person name="Schmidt R."/>
            <person name="Shin M.W."/>
            <person name="Legler T.C."/>
            <person name="Scow K.M."/>
            <person name="Larimer F.W."/>
            <person name="Lucas S.M."/>
            <person name="Richardson P.M."/>
            <person name="Hristova K.R."/>
        </authorList>
    </citation>
    <scope>NUCLEOTIDE SEQUENCE [LARGE SCALE GENOMIC DNA]</scope>
    <source>
        <strain evidence="11">ATCC BAA-1232 / LMG 22953 / PM1</strain>
    </source>
</reference>
<feature type="domain" description="Cupin type-2" evidence="9">
    <location>
        <begin position="39"/>
        <end position="103"/>
    </location>
</feature>
<dbReference type="eggNOG" id="COG0662">
    <property type="taxonomic scope" value="Bacteria"/>
</dbReference>
<dbReference type="EMBL" id="CP000555">
    <property type="protein sequence ID" value="ABM95369.1"/>
    <property type="molecule type" value="Genomic_DNA"/>
</dbReference>
<dbReference type="GO" id="GO:0046872">
    <property type="term" value="F:metal ion binding"/>
    <property type="evidence" value="ECO:0007669"/>
    <property type="project" value="UniProtKB-KW"/>
</dbReference>
<name>A2SII0_METPP</name>